<dbReference type="PANTHER" id="PTHR11040:SF208">
    <property type="entry name" value="ZINC_IRON PERMEASE"/>
    <property type="match status" value="1"/>
</dbReference>
<dbReference type="Pfam" id="PF02535">
    <property type="entry name" value="Zip"/>
    <property type="match status" value="1"/>
</dbReference>
<protein>
    <submittedName>
        <fullName evidence="8">Zinc/iron permease</fullName>
    </submittedName>
</protein>
<reference evidence="6 7" key="2">
    <citation type="submission" date="2018-11" db="EMBL/GenBank/DDBJ databases">
        <authorList>
            <consortium name="Pathogen Informatics"/>
        </authorList>
    </citation>
    <scope>NUCLEOTIDE SEQUENCE [LARGE SCALE GENOMIC DNA]</scope>
</reference>
<reference evidence="8" key="1">
    <citation type="submission" date="2017-02" db="UniProtKB">
        <authorList>
            <consortium name="WormBaseParasite"/>
        </authorList>
    </citation>
    <scope>IDENTIFICATION</scope>
</reference>
<dbReference type="STRING" id="103827.A0A0N5CWS1"/>
<evidence type="ECO:0000256" key="2">
    <source>
        <dbReference type="ARBA" id="ARBA00022692"/>
    </source>
</evidence>
<feature type="transmembrane region" description="Helical" evidence="5">
    <location>
        <begin position="12"/>
        <end position="30"/>
    </location>
</feature>
<proteinExistence type="predicted"/>
<dbReference type="EMBL" id="UYYF01004304">
    <property type="protein sequence ID" value="VDN01955.1"/>
    <property type="molecule type" value="Genomic_DNA"/>
</dbReference>
<dbReference type="InterPro" id="IPR003689">
    <property type="entry name" value="ZIP"/>
</dbReference>
<gene>
    <name evidence="6" type="ORF">TCLT_LOCUS4791</name>
</gene>
<evidence type="ECO:0000313" key="7">
    <source>
        <dbReference type="Proteomes" id="UP000276776"/>
    </source>
</evidence>
<name>A0A0N5CWS1_THECL</name>
<feature type="transmembrane region" description="Helical" evidence="5">
    <location>
        <begin position="76"/>
        <end position="96"/>
    </location>
</feature>
<keyword evidence="3 5" id="KW-1133">Transmembrane helix</keyword>
<dbReference type="PANTHER" id="PTHR11040">
    <property type="entry name" value="ZINC/IRON TRANSPORTER"/>
    <property type="match status" value="1"/>
</dbReference>
<keyword evidence="2 5" id="KW-0812">Transmembrane</keyword>
<evidence type="ECO:0000256" key="4">
    <source>
        <dbReference type="ARBA" id="ARBA00023136"/>
    </source>
</evidence>
<accession>A0A0N5CWS1</accession>
<organism evidence="8">
    <name type="scientific">Thelazia callipaeda</name>
    <name type="common">Oriental eyeworm</name>
    <name type="synonym">Parasitic nematode</name>
    <dbReference type="NCBI Taxonomy" id="103827"/>
    <lineage>
        <taxon>Eukaryota</taxon>
        <taxon>Metazoa</taxon>
        <taxon>Ecdysozoa</taxon>
        <taxon>Nematoda</taxon>
        <taxon>Chromadorea</taxon>
        <taxon>Rhabditida</taxon>
        <taxon>Spirurina</taxon>
        <taxon>Spiruromorpha</taxon>
        <taxon>Thelazioidea</taxon>
        <taxon>Thelaziidae</taxon>
        <taxon>Thelazia</taxon>
    </lineage>
</organism>
<keyword evidence="7" id="KW-1185">Reference proteome</keyword>
<evidence type="ECO:0000256" key="5">
    <source>
        <dbReference type="SAM" id="Phobius"/>
    </source>
</evidence>
<sequence>MYFQSTTADFYGLLIAVMLHEVLCAFAFGVSIAQQRVSSKKAVIFSVIFAGSIPLGMSSSVFIGSSEALTASLFRFILEGFAAGAFIYVAFIEMLSSELNHSGQNSKAGFYKVLAVITGVFIFFIVNSVCHEHLHPFPQNTPLKTTVGKFPIDAY</sequence>
<dbReference type="WBParaSite" id="TCLT_0000480201-mRNA-1">
    <property type="protein sequence ID" value="TCLT_0000480201-mRNA-1"/>
    <property type="gene ID" value="TCLT_0000480201"/>
</dbReference>
<dbReference type="OrthoDB" id="448280at2759"/>
<comment type="subcellular location">
    <subcellularLocation>
        <location evidence="1">Membrane</location>
        <topology evidence="1">Multi-pass membrane protein</topology>
    </subcellularLocation>
</comment>
<dbReference type="AlphaFoldDB" id="A0A0N5CWS1"/>
<evidence type="ECO:0000256" key="1">
    <source>
        <dbReference type="ARBA" id="ARBA00004141"/>
    </source>
</evidence>
<dbReference type="GO" id="GO:0005385">
    <property type="term" value="F:zinc ion transmembrane transporter activity"/>
    <property type="evidence" value="ECO:0007669"/>
    <property type="project" value="TreeGrafter"/>
</dbReference>
<dbReference type="Proteomes" id="UP000276776">
    <property type="component" value="Unassembled WGS sequence"/>
</dbReference>
<evidence type="ECO:0000256" key="3">
    <source>
        <dbReference type="ARBA" id="ARBA00022989"/>
    </source>
</evidence>
<dbReference type="GO" id="GO:0005886">
    <property type="term" value="C:plasma membrane"/>
    <property type="evidence" value="ECO:0007669"/>
    <property type="project" value="TreeGrafter"/>
</dbReference>
<keyword evidence="4 5" id="KW-0472">Membrane</keyword>
<evidence type="ECO:0000313" key="6">
    <source>
        <dbReference type="EMBL" id="VDN01955.1"/>
    </source>
</evidence>
<feature type="transmembrane region" description="Helical" evidence="5">
    <location>
        <begin position="108"/>
        <end position="126"/>
    </location>
</feature>
<feature type="transmembrane region" description="Helical" evidence="5">
    <location>
        <begin position="42"/>
        <end position="64"/>
    </location>
</feature>
<evidence type="ECO:0000313" key="8">
    <source>
        <dbReference type="WBParaSite" id="TCLT_0000480201-mRNA-1"/>
    </source>
</evidence>